<feature type="transmembrane region" description="Helical" evidence="11">
    <location>
        <begin position="131"/>
        <end position="150"/>
    </location>
</feature>
<dbReference type="GeneID" id="63792672"/>
<organism evidence="13 14">
    <name type="scientific">Talaromyces amestolkiae</name>
    <dbReference type="NCBI Taxonomy" id="1196081"/>
    <lineage>
        <taxon>Eukaryota</taxon>
        <taxon>Fungi</taxon>
        <taxon>Dikarya</taxon>
        <taxon>Ascomycota</taxon>
        <taxon>Pezizomycotina</taxon>
        <taxon>Eurotiomycetes</taxon>
        <taxon>Eurotiomycetidae</taxon>
        <taxon>Eurotiales</taxon>
        <taxon>Trichocomaceae</taxon>
        <taxon>Talaromyces</taxon>
        <taxon>Talaromyces sect. Talaromyces</taxon>
    </lineage>
</organism>
<keyword evidence="3" id="KW-0050">Antiport</keyword>
<dbReference type="GO" id="GO:0006814">
    <property type="term" value="P:sodium ion transport"/>
    <property type="evidence" value="ECO:0007669"/>
    <property type="project" value="UniProtKB-KW"/>
</dbReference>
<feature type="transmembrane region" description="Helical" evidence="11">
    <location>
        <begin position="197"/>
        <end position="219"/>
    </location>
</feature>
<feature type="transmembrane region" description="Helical" evidence="11">
    <location>
        <begin position="70"/>
        <end position="87"/>
    </location>
</feature>
<feature type="transmembrane region" description="Helical" evidence="11">
    <location>
        <begin position="99"/>
        <end position="119"/>
    </location>
</feature>
<protein>
    <recommendedName>
        <fullName evidence="12">Cation/H+ exchanger transmembrane domain-containing protein</fullName>
    </recommendedName>
</protein>
<dbReference type="OrthoDB" id="1288932at2759"/>
<keyword evidence="6" id="KW-0915">Sodium</keyword>
<evidence type="ECO:0000256" key="8">
    <source>
        <dbReference type="ARBA" id="ARBA00023136"/>
    </source>
</evidence>
<evidence type="ECO:0000256" key="4">
    <source>
        <dbReference type="ARBA" id="ARBA00022692"/>
    </source>
</evidence>
<dbReference type="Pfam" id="PF00999">
    <property type="entry name" value="Na_H_Exchanger"/>
    <property type="match status" value="1"/>
</dbReference>
<keyword evidence="5 11" id="KW-1133">Transmembrane helix</keyword>
<keyword evidence="14" id="KW-1185">Reference proteome</keyword>
<dbReference type="InterPro" id="IPR006153">
    <property type="entry name" value="Cation/H_exchanger_TM"/>
</dbReference>
<feature type="transmembrane region" description="Helical" evidence="11">
    <location>
        <begin position="40"/>
        <end position="58"/>
    </location>
</feature>
<feature type="transmembrane region" description="Helical" evidence="11">
    <location>
        <begin position="162"/>
        <end position="185"/>
    </location>
</feature>
<dbReference type="GO" id="GO:0015297">
    <property type="term" value="F:antiporter activity"/>
    <property type="evidence" value="ECO:0007669"/>
    <property type="project" value="UniProtKB-KW"/>
</dbReference>
<keyword evidence="9" id="KW-0739">Sodium transport</keyword>
<accession>A0A364KV71</accession>
<dbReference type="AlphaFoldDB" id="A0A364KV71"/>
<evidence type="ECO:0000313" key="13">
    <source>
        <dbReference type="EMBL" id="RAO67444.1"/>
    </source>
</evidence>
<dbReference type="GO" id="GO:0016020">
    <property type="term" value="C:membrane"/>
    <property type="evidence" value="ECO:0007669"/>
    <property type="project" value="UniProtKB-SubCell"/>
</dbReference>
<feature type="transmembrane region" description="Helical" evidence="11">
    <location>
        <begin position="16"/>
        <end position="33"/>
    </location>
</feature>
<name>A0A364KV71_TALAM</name>
<keyword evidence="8 11" id="KW-0472">Membrane</keyword>
<evidence type="ECO:0000256" key="3">
    <source>
        <dbReference type="ARBA" id="ARBA00022449"/>
    </source>
</evidence>
<dbReference type="RefSeq" id="XP_040731960.1">
    <property type="nucleotide sequence ID" value="XM_040875714.1"/>
</dbReference>
<evidence type="ECO:0000256" key="2">
    <source>
        <dbReference type="ARBA" id="ARBA00022448"/>
    </source>
</evidence>
<keyword evidence="2" id="KW-0813">Transport</keyword>
<evidence type="ECO:0000313" key="14">
    <source>
        <dbReference type="Proteomes" id="UP000249363"/>
    </source>
</evidence>
<comment type="subcellular location">
    <subcellularLocation>
        <location evidence="1">Membrane</location>
        <topology evidence="1">Multi-pass membrane protein</topology>
    </subcellularLocation>
</comment>
<evidence type="ECO:0000256" key="1">
    <source>
        <dbReference type="ARBA" id="ARBA00004141"/>
    </source>
</evidence>
<evidence type="ECO:0000256" key="11">
    <source>
        <dbReference type="SAM" id="Phobius"/>
    </source>
</evidence>
<feature type="domain" description="Cation/H+ exchanger transmembrane" evidence="12">
    <location>
        <begin position="40"/>
        <end position="280"/>
    </location>
</feature>
<evidence type="ECO:0000259" key="12">
    <source>
        <dbReference type="Pfam" id="PF00999"/>
    </source>
</evidence>
<proteinExistence type="predicted"/>
<dbReference type="InterPro" id="IPR038770">
    <property type="entry name" value="Na+/solute_symporter_sf"/>
</dbReference>
<dbReference type="Proteomes" id="UP000249363">
    <property type="component" value="Unassembled WGS sequence"/>
</dbReference>
<dbReference type="PANTHER" id="PTHR43562">
    <property type="entry name" value="NAPA-TYPE SODIUM/HYDROGEN ANTIPORTER"/>
    <property type="match status" value="1"/>
</dbReference>
<evidence type="ECO:0000256" key="5">
    <source>
        <dbReference type="ARBA" id="ARBA00022989"/>
    </source>
</evidence>
<dbReference type="Gene3D" id="1.20.1530.20">
    <property type="match status" value="1"/>
</dbReference>
<dbReference type="EMBL" id="MIKG01000005">
    <property type="protein sequence ID" value="RAO67444.1"/>
    <property type="molecule type" value="Genomic_DNA"/>
</dbReference>
<evidence type="ECO:0000256" key="10">
    <source>
        <dbReference type="SAM" id="MobiDB-lite"/>
    </source>
</evidence>
<keyword evidence="4 11" id="KW-0812">Transmembrane</keyword>
<gene>
    <name evidence="13" type="ORF">BHQ10_003456</name>
</gene>
<dbReference type="GO" id="GO:1902600">
    <property type="term" value="P:proton transmembrane transport"/>
    <property type="evidence" value="ECO:0007669"/>
    <property type="project" value="InterPro"/>
</dbReference>
<comment type="caution">
    <text evidence="13">The sequence shown here is derived from an EMBL/GenBank/DDBJ whole genome shotgun (WGS) entry which is preliminary data.</text>
</comment>
<keyword evidence="7" id="KW-0406">Ion transport</keyword>
<evidence type="ECO:0000256" key="6">
    <source>
        <dbReference type="ARBA" id="ARBA00023053"/>
    </source>
</evidence>
<dbReference type="PANTHER" id="PTHR43562:SF3">
    <property type="entry name" value="SODIUM ION_PROTON EXCHANGER (EUROFUNG)"/>
    <property type="match status" value="1"/>
</dbReference>
<reference evidence="13 14" key="1">
    <citation type="journal article" date="2017" name="Biotechnol. Biofuels">
        <title>Differential beta-glucosidase expression as a function of carbon source availability in Talaromyces amestolkiae: a genomic and proteomic approach.</title>
        <authorList>
            <person name="de Eugenio L.I."/>
            <person name="Mendez-Liter J.A."/>
            <person name="Nieto-Dominguez M."/>
            <person name="Alonso L."/>
            <person name="Gil-Munoz J."/>
            <person name="Barriuso J."/>
            <person name="Prieto A."/>
            <person name="Martinez M.J."/>
        </authorList>
    </citation>
    <scope>NUCLEOTIDE SEQUENCE [LARGE SCALE GENOMIC DNA]</scope>
    <source>
        <strain evidence="13 14">CIB</strain>
    </source>
</reference>
<sequence>MSINTTQAAFAYEEPPIATILNQAGLLLVLNIVNVCLDKLLYCGLIGQLFIGILWGSPGAKWISTDLEHVIQQLGYLGLIMLVYEGGLSMSIKALKANIIVSIAVALTGILTPIALSFVLKELVSASSLQAFAAGAALSATSLGTTFTILSTTNLISTRLGAVTTCAAMLDDVVGLVMVQVITNLGGSNTTFDPITVIRPVFVSVGFGVGVFILCYFCLKPISKILMTKGNQFPAFMQTAQSVFLAHTTILVGMVAGATYAGTSSLFAAYLSGVIVKWFDECSAEPELHQEGVRSGVSGSSIDHNHATLQEDGLQAEGRPAEHASSSASSAMHKNHEIPTGEMIYEKYYRGPVDRILIPFFFVSLSSYTSHSAKRD</sequence>
<evidence type="ECO:0000256" key="9">
    <source>
        <dbReference type="ARBA" id="ARBA00023201"/>
    </source>
</evidence>
<feature type="region of interest" description="Disordered" evidence="10">
    <location>
        <begin position="313"/>
        <end position="334"/>
    </location>
</feature>
<evidence type="ECO:0000256" key="7">
    <source>
        <dbReference type="ARBA" id="ARBA00023065"/>
    </source>
</evidence>